<comment type="caution">
    <text evidence="1">The sequence shown here is derived from an EMBL/GenBank/DDBJ whole genome shotgun (WGS) entry which is preliminary data.</text>
</comment>
<gene>
    <name evidence="1" type="ORF">TNIN_249331</name>
</gene>
<feature type="non-terminal residue" evidence="1">
    <location>
        <position position="75"/>
    </location>
</feature>
<dbReference type="Proteomes" id="UP000886998">
    <property type="component" value="Unassembled WGS sequence"/>
</dbReference>
<sequence length="75" mass="8198">MSVVRLKTLFWEIERRKLASGHLTQPETGATLISPPQLNSTELLTGLSPFCAPKGRAVFECPTHIPPRPNPFSGA</sequence>
<keyword evidence="2" id="KW-1185">Reference proteome</keyword>
<dbReference type="AlphaFoldDB" id="A0A8X6XH38"/>
<name>A0A8X6XH38_9ARAC</name>
<protein>
    <submittedName>
        <fullName evidence="1">Uncharacterized protein</fullName>
    </submittedName>
</protein>
<reference evidence="1" key="1">
    <citation type="submission" date="2020-08" db="EMBL/GenBank/DDBJ databases">
        <title>Multicomponent nature underlies the extraordinary mechanical properties of spider dragline silk.</title>
        <authorList>
            <person name="Kono N."/>
            <person name="Nakamura H."/>
            <person name="Mori M."/>
            <person name="Yoshida Y."/>
            <person name="Ohtoshi R."/>
            <person name="Malay A.D."/>
            <person name="Moran D.A.P."/>
            <person name="Tomita M."/>
            <person name="Numata K."/>
            <person name="Arakawa K."/>
        </authorList>
    </citation>
    <scope>NUCLEOTIDE SEQUENCE</scope>
</reference>
<dbReference type="EMBL" id="BMAV01009131">
    <property type="protein sequence ID" value="GFY53158.1"/>
    <property type="molecule type" value="Genomic_DNA"/>
</dbReference>
<evidence type="ECO:0000313" key="2">
    <source>
        <dbReference type="Proteomes" id="UP000886998"/>
    </source>
</evidence>
<accession>A0A8X6XH38</accession>
<organism evidence="1 2">
    <name type="scientific">Trichonephila inaurata madagascariensis</name>
    <dbReference type="NCBI Taxonomy" id="2747483"/>
    <lineage>
        <taxon>Eukaryota</taxon>
        <taxon>Metazoa</taxon>
        <taxon>Ecdysozoa</taxon>
        <taxon>Arthropoda</taxon>
        <taxon>Chelicerata</taxon>
        <taxon>Arachnida</taxon>
        <taxon>Araneae</taxon>
        <taxon>Araneomorphae</taxon>
        <taxon>Entelegynae</taxon>
        <taxon>Araneoidea</taxon>
        <taxon>Nephilidae</taxon>
        <taxon>Trichonephila</taxon>
        <taxon>Trichonephila inaurata</taxon>
    </lineage>
</organism>
<evidence type="ECO:0000313" key="1">
    <source>
        <dbReference type="EMBL" id="GFY53158.1"/>
    </source>
</evidence>
<proteinExistence type="predicted"/>